<dbReference type="SUPFAM" id="SSF101960">
    <property type="entry name" value="Stabilizer of iron transporter SufD"/>
    <property type="match status" value="1"/>
</dbReference>
<name>A0ABY5E539_9BACT</name>
<evidence type="ECO:0000313" key="2">
    <source>
        <dbReference type="EMBL" id="UTJ07277.1"/>
    </source>
</evidence>
<dbReference type="InterPro" id="IPR000825">
    <property type="entry name" value="SUF_FeS_clus_asmbl_SufBD_core"/>
</dbReference>
<evidence type="ECO:0000259" key="1">
    <source>
        <dbReference type="Pfam" id="PF01458"/>
    </source>
</evidence>
<gene>
    <name evidence="2" type="ORF">NJU99_04085</name>
</gene>
<dbReference type="PANTHER" id="PTHR43575:SF1">
    <property type="entry name" value="PROTEIN ABCI7, CHLOROPLASTIC"/>
    <property type="match status" value="1"/>
</dbReference>
<dbReference type="InterPro" id="IPR037284">
    <property type="entry name" value="SUF_FeS_clus_asmbl_SufBD_sf"/>
</dbReference>
<dbReference type="InterPro" id="IPR055346">
    <property type="entry name" value="Fe-S_cluster_assembly_SufBD"/>
</dbReference>
<organism evidence="2 3">
    <name type="scientific">Arcobacter roscoffensis</name>
    <dbReference type="NCBI Taxonomy" id="2961520"/>
    <lineage>
        <taxon>Bacteria</taxon>
        <taxon>Pseudomonadati</taxon>
        <taxon>Campylobacterota</taxon>
        <taxon>Epsilonproteobacteria</taxon>
        <taxon>Campylobacterales</taxon>
        <taxon>Arcobacteraceae</taxon>
        <taxon>Arcobacter</taxon>
    </lineage>
</organism>
<keyword evidence="3" id="KW-1185">Reference proteome</keyword>
<proteinExistence type="predicted"/>
<evidence type="ECO:0000313" key="3">
    <source>
        <dbReference type="Proteomes" id="UP001060012"/>
    </source>
</evidence>
<dbReference type="RefSeq" id="WP_254577455.1">
    <property type="nucleotide sequence ID" value="NZ_CP100595.1"/>
</dbReference>
<reference evidence="2" key="1">
    <citation type="submission" date="2022-07" db="EMBL/GenBank/DDBJ databases">
        <title>Arcobacter roscoffensis sp. nov., a marine bacterium isolated from coastal seawater collected from Roscoff, France.</title>
        <authorList>
            <person name="Pascual J."/>
            <person name="Lepeaux C."/>
            <person name="Methner A."/>
            <person name="Overmann J."/>
        </authorList>
    </citation>
    <scope>NUCLEOTIDE SEQUENCE</scope>
    <source>
        <strain evidence="2">ARW1-2F2</strain>
    </source>
</reference>
<sequence length="344" mass="39409">MRISDLENINLPSKYDEEFRKVDLQALFSYDFKNVKSYELDIVGLDSIEDTNNYENPLFEITKNFEKKQIVLSINSNIPEPICLVHKIKDDETFYTNSIKVEVKKGAKASLIEVFTNTSKNSAYSVNREFHIEEDTDFEYAKVQDINEENTFLYNAIFKQEDNSKCKVSNFELGTGLIVNSYENSIDNKNIEYNLNGLVKSKDSSNTANLIKTIHNNESSTSDINYKHSLKDKAKAVFKAKSIVNKKALYSKAFQNSNTILLSNDATIFAQPHLEILIDELEASHGATTGTLDKDQLLYLESRGISKDKAYDMLLNAFEGQIYDNISDELIKEFIDSYKRDRYV</sequence>
<protein>
    <submittedName>
        <fullName evidence="2">SufD family Fe-S cluster assembly protein</fullName>
    </submittedName>
</protein>
<dbReference type="Proteomes" id="UP001060012">
    <property type="component" value="Chromosome"/>
</dbReference>
<feature type="domain" description="SUF system FeS cluster assembly SufBD core" evidence="1">
    <location>
        <begin position="89"/>
        <end position="318"/>
    </location>
</feature>
<dbReference type="PANTHER" id="PTHR43575">
    <property type="entry name" value="PROTEIN ABCI7, CHLOROPLASTIC"/>
    <property type="match status" value="1"/>
</dbReference>
<accession>A0ABY5E539</accession>
<dbReference type="Pfam" id="PF01458">
    <property type="entry name" value="SUFBD_core"/>
    <property type="match status" value="1"/>
</dbReference>
<dbReference type="EMBL" id="CP100595">
    <property type="protein sequence ID" value="UTJ07277.1"/>
    <property type="molecule type" value="Genomic_DNA"/>
</dbReference>